<feature type="region of interest" description="Disordered" evidence="1">
    <location>
        <begin position="40"/>
        <end position="73"/>
    </location>
</feature>
<proteinExistence type="predicted"/>
<gene>
    <name evidence="2" type="ORF">NCTC13296_03991</name>
</gene>
<name>A0A379M4Q2_9NOCA</name>
<dbReference type="AlphaFoldDB" id="A0A379M4Q2"/>
<dbReference type="Proteomes" id="UP000254569">
    <property type="component" value="Unassembled WGS sequence"/>
</dbReference>
<evidence type="ECO:0000313" key="2">
    <source>
        <dbReference type="EMBL" id="SUE17092.1"/>
    </source>
</evidence>
<organism evidence="2 3">
    <name type="scientific">Rhodococcus gordoniae</name>
    <dbReference type="NCBI Taxonomy" id="223392"/>
    <lineage>
        <taxon>Bacteria</taxon>
        <taxon>Bacillati</taxon>
        <taxon>Actinomycetota</taxon>
        <taxon>Actinomycetes</taxon>
        <taxon>Mycobacteriales</taxon>
        <taxon>Nocardiaceae</taxon>
        <taxon>Rhodococcus</taxon>
    </lineage>
</organism>
<reference evidence="2 3" key="1">
    <citation type="submission" date="2018-06" db="EMBL/GenBank/DDBJ databases">
        <authorList>
            <consortium name="Pathogen Informatics"/>
            <person name="Doyle S."/>
        </authorList>
    </citation>
    <scope>NUCLEOTIDE SEQUENCE [LARGE SCALE GENOMIC DNA]</scope>
    <source>
        <strain evidence="2 3">NCTC13296</strain>
    </source>
</reference>
<keyword evidence="3" id="KW-1185">Reference proteome</keyword>
<accession>A0A379M4Q2</accession>
<feature type="compositionally biased region" description="Low complexity" evidence="1">
    <location>
        <begin position="44"/>
        <end position="64"/>
    </location>
</feature>
<protein>
    <recommendedName>
        <fullName evidence="4">Lipoprotein</fullName>
    </recommendedName>
</protein>
<evidence type="ECO:0008006" key="4">
    <source>
        <dbReference type="Google" id="ProtNLM"/>
    </source>
</evidence>
<dbReference type="EMBL" id="UGVI01000001">
    <property type="protein sequence ID" value="SUE17092.1"/>
    <property type="molecule type" value="Genomic_DNA"/>
</dbReference>
<dbReference type="PROSITE" id="PS51257">
    <property type="entry name" value="PROKAR_LIPOPROTEIN"/>
    <property type="match status" value="1"/>
</dbReference>
<evidence type="ECO:0000256" key="1">
    <source>
        <dbReference type="SAM" id="MobiDB-lite"/>
    </source>
</evidence>
<evidence type="ECO:0000313" key="3">
    <source>
        <dbReference type="Proteomes" id="UP000254569"/>
    </source>
</evidence>
<sequence>MPVMLPRMISGRARFVSFVAVAGAALVVVGCSRSIEGEAIASETPTGAPRATATSSAPSTTTTPAPKPADPDDYAATSDGVYYFTSESGRFGCAILVHTSPLAGCQGDMPASAPRVPGSGAPDMLVPANALMLAADGPGEWVGIGEISFMEFGGAPKTLPYGRTLTVDPFTCVVDEKTGVTCETDEHGFTVSDIGGEVW</sequence>